<evidence type="ECO:0000313" key="6">
    <source>
        <dbReference type="Proteomes" id="UP001199816"/>
    </source>
</evidence>
<dbReference type="RefSeq" id="WP_231006857.1">
    <property type="nucleotide sequence ID" value="NZ_JAJNEC010000005.1"/>
</dbReference>
<feature type="domain" description="DUF5126" evidence="4">
    <location>
        <begin position="121"/>
        <end position="226"/>
    </location>
</feature>
<dbReference type="InterPro" id="IPR008979">
    <property type="entry name" value="Galactose-bd-like_sf"/>
</dbReference>
<protein>
    <submittedName>
        <fullName evidence="5">DUF4959 domain-containing protein</fullName>
    </submittedName>
</protein>
<feature type="signal peptide" evidence="1">
    <location>
        <begin position="1"/>
        <end position="17"/>
    </location>
</feature>
<dbReference type="Gene3D" id="2.60.120.260">
    <property type="entry name" value="Galactose-binding domain-like"/>
    <property type="match status" value="1"/>
</dbReference>
<dbReference type="Proteomes" id="UP001199816">
    <property type="component" value="Unassembled WGS sequence"/>
</dbReference>
<sequence length="391" mass="43579">MKSHFFLLLLTACLFVACTKTGNVPISKSLGKPQPVTEISVQNLAGGALISYKIPNQEDILGVKAVYTLSNGKQLESSSSFYENKLTVMGFNDLQPHEVNIYTVNRAQELSDPVKVQVQPLESPISKTIKTMHIISDFGGAQYQWKNEYRSPLTFEFFTPDSLGRMQLVRVITSNADSAIQSIRGYNPVPRKFSVVIKDNYGNRSDSIAPPTGTVTPLYEAKLNKSRMTVMKLANDQNFTNWEGMDGYIIDDDHNTFGHSPANSLPAPFTVDLAGLAKISRIVIFQRKFSDSYYNWGNPREFDVYGRVDKPSQSGDWGEWTKIMSGEITKPSGASGGTVTDEDLRVAENGHEFVFGLDQPPMRYIRIVIRSTWGGTTFTHPADVDFYGEPK</sequence>
<evidence type="ECO:0000259" key="3">
    <source>
        <dbReference type="Pfam" id="PF16391"/>
    </source>
</evidence>
<feature type="domain" description="DUF5000" evidence="3">
    <location>
        <begin position="256"/>
        <end position="388"/>
    </location>
</feature>
<evidence type="ECO:0000259" key="2">
    <source>
        <dbReference type="Pfam" id="PF16323"/>
    </source>
</evidence>
<keyword evidence="6" id="KW-1185">Reference proteome</keyword>
<name>A0ABS8PUA5_9BACT</name>
<gene>
    <name evidence="5" type="ORF">LQ567_17830</name>
</gene>
<dbReference type="SUPFAM" id="SSF49785">
    <property type="entry name" value="Galactose-binding domain-like"/>
    <property type="match status" value="1"/>
</dbReference>
<dbReference type="EMBL" id="JAJNEC010000005">
    <property type="protein sequence ID" value="MCD2424646.1"/>
    <property type="molecule type" value="Genomic_DNA"/>
</dbReference>
<evidence type="ECO:0000313" key="5">
    <source>
        <dbReference type="EMBL" id="MCD2424646.1"/>
    </source>
</evidence>
<dbReference type="PROSITE" id="PS51257">
    <property type="entry name" value="PROKAR_LIPOPROTEIN"/>
    <property type="match status" value="1"/>
</dbReference>
<dbReference type="Pfam" id="PF16323">
    <property type="entry name" value="DUF4959"/>
    <property type="match status" value="1"/>
</dbReference>
<comment type="caution">
    <text evidence="5">The sequence shown here is derived from an EMBL/GenBank/DDBJ whole genome shotgun (WGS) entry which is preliminary data.</text>
</comment>
<dbReference type="Pfam" id="PF17166">
    <property type="entry name" value="DUF5126"/>
    <property type="match status" value="1"/>
</dbReference>
<evidence type="ECO:0000259" key="4">
    <source>
        <dbReference type="Pfam" id="PF17166"/>
    </source>
</evidence>
<proteinExistence type="predicted"/>
<reference evidence="5 6" key="1">
    <citation type="submission" date="2021-11" db="EMBL/GenBank/DDBJ databases">
        <title>Genomic of Niabella pedocola.</title>
        <authorList>
            <person name="Wu T."/>
        </authorList>
    </citation>
    <scope>NUCLEOTIDE SEQUENCE [LARGE SCALE GENOMIC DNA]</scope>
    <source>
        <strain evidence="5 6">JCM 31011</strain>
    </source>
</reference>
<feature type="domain" description="DUF4959" evidence="2">
    <location>
        <begin position="17"/>
        <end position="120"/>
    </location>
</feature>
<keyword evidence="1" id="KW-0732">Signal</keyword>
<dbReference type="InterPro" id="IPR033431">
    <property type="entry name" value="DUF5126"/>
</dbReference>
<dbReference type="Pfam" id="PF16391">
    <property type="entry name" value="DUF5000"/>
    <property type="match status" value="1"/>
</dbReference>
<organism evidence="5 6">
    <name type="scientific">Niabella pedocola</name>
    <dbReference type="NCBI Taxonomy" id="1752077"/>
    <lineage>
        <taxon>Bacteria</taxon>
        <taxon>Pseudomonadati</taxon>
        <taxon>Bacteroidota</taxon>
        <taxon>Chitinophagia</taxon>
        <taxon>Chitinophagales</taxon>
        <taxon>Chitinophagaceae</taxon>
        <taxon>Niabella</taxon>
    </lineage>
</organism>
<dbReference type="InterPro" id="IPR032527">
    <property type="entry name" value="DUF4959"/>
</dbReference>
<dbReference type="InterPro" id="IPR032164">
    <property type="entry name" value="DUF5000"/>
</dbReference>
<accession>A0ABS8PUA5</accession>
<evidence type="ECO:0000256" key="1">
    <source>
        <dbReference type="SAM" id="SignalP"/>
    </source>
</evidence>
<feature type="chain" id="PRO_5046310236" evidence="1">
    <location>
        <begin position="18"/>
        <end position="391"/>
    </location>
</feature>